<evidence type="ECO:0000313" key="3">
    <source>
        <dbReference type="Proteomes" id="UP000291380"/>
    </source>
</evidence>
<evidence type="ECO:0000313" key="2">
    <source>
        <dbReference type="EMBL" id="TCB55745.1"/>
    </source>
</evidence>
<feature type="transmembrane region" description="Helical" evidence="1">
    <location>
        <begin position="52"/>
        <end position="76"/>
    </location>
</feature>
<proteinExistence type="predicted"/>
<feature type="transmembrane region" description="Helical" evidence="1">
    <location>
        <begin position="12"/>
        <end position="32"/>
    </location>
</feature>
<dbReference type="RefSeq" id="WP_131271968.1">
    <property type="nucleotide sequence ID" value="NZ_SJOA01000025.1"/>
</dbReference>
<name>A0A4V2LP87_9GAMM</name>
<dbReference type="EMBL" id="SJOA01000025">
    <property type="protein sequence ID" value="TCB55745.1"/>
    <property type="molecule type" value="Genomic_DNA"/>
</dbReference>
<keyword evidence="1" id="KW-0472">Membrane</keyword>
<protein>
    <submittedName>
        <fullName evidence="2">Uncharacterized protein</fullName>
    </submittedName>
</protein>
<reference evidence="2 3" key="1">
    <citation type="submission" date="2019-02" db="EMBL/GenBank/DDBJ databases">
        <title>High diversity of culturable Acinetobacter species in natural soil and water ecosystems.</title>
        <authorList>
            <person name="Radolfova-Krizova L."/>
            <person name="Nemec A."/>
        </authorList>
    </citation>
    <scope>NUCLEOTIDE SEQUENCE [LARGE SCALE GENOMIC DNA]</scope>
    <source>
        <strain evidence="2 3">ANC 4281</strain>
    </source>
</reference>
<sequence>MKIKELSLTDYISGVSAIGLAISVISQSYFYFRLDALWVMSLISPTIYLFDVIKVIVFLLVLVGGVIALEQFYRYLTKKFRHKKKIKYVESKSIDDLLIKNRANYERNFYIFLCTLICIFIFFLTFLKFKVTLVLFVILGIFLGIVILIALDKTLSKVTRRTLLGLLLFVGSLLHGEYKYIQIVELPHVLLKDKNSEFNQAKLLEVTKTDAILFQRNNKGAVNFKIISLNQIDKIIAFDHK</sequence>
<dbReference type="OrthoDB" id="6693025at2"/>
<dbReference type="AlphaFoldDB" id="A0A4V2LP87"/>
<accession>A0A4V2LP87</accession>
<keyword evidence="1" id="KW-1133">Transmembrane helix</keyword>
<feature type="transmembrane region" description="Helical" evidence="1">
    <location>
        <begin position="109"/>
        <end position="127"/>
    </location>
</feature>
<gene>
    <name evidence="2" type="ORF">E0H85_14610</name>
</gene>
<evidence type="ECO:0000256" key="1">
    <source>
        <dbReference type="SAM" id="Phobius"/>
    </source>
</evidence>
<dbReference type="Proteomes" id="UP000291380">
    <property type="component" value="Unassembled WGS sequence"/>
</dbReference>
<keyword evidence="1" id="KW-0812">Transmembrane</keyword>
<organism evidence="2 3">
    <name type="scientific">Acinetobacter terrae</name>
    <dbReference type="NCBI Taxonomy" id="2731247"/>
    <lineage>
        <taxon>Bacteria</taxon>
        <taxon>Pseudomonadati</taxon>
        <taxon>Pseudomonadota</taxon>
        <taxon>Gammaproteobacteria</taxon>
        <taxon>Moraxellales</taxon>
        <taxon>Moraxellaceae</taxon>
        <taxon>Acinetobacter</taxon>
        <taxon>Acinetobacter Taxon 24</taxon>
    </lineage>
</organism>
<feature type="transmembrane region" description="Helical" evidence="1">
    <location>
        <begin position="133"/>
        <end position="151"/>
    </location>
</feature>
<comment type="caution">
    <text evidence="2">The sequence shown here is derived from an EMBL/GenBank/DDBJ whole genome shotgun (WGS) entry which is preliminary data.</text>
</comment>